<evidence type="ECO:0000313" key="1">
    <source>
        <dbReference type="EMBL" id="CAI6340701.1"/>
    </source>
</evidence>
<dbReference type="Proteomes" id="UP001152607">
    <property type="component" value="Unassembled WGS sequence"/>
</dbReference>
<dbReference type="EMBL" id="CAOQHR010000011">
    <property type="protein sequence ID" value="CAI6340701.1"/>
    <property type="molecule type" value="Genomic_DNA"/>
</dbReference>
<gene>
    <name evidence="1" type="ORF">PDIGIT_LOCUS13885</name>
</gene>
<protein>
    <submittedName>
        <fullName evidence="1">Uncharacterized protein</fullName>
    </submittedName>
</protein>
<reference evidence="1" key="1">
    <citation type="submission" date="2023-01" db="EMBL/GenBank/DDBJ databases">
        <authorList>
            <person name="Van Ghelder C."/>
            <person name="Rancurel C."/>
        </authorList>
    </citation>
    <scope>NUCLEOTIDE SEQUENCE</scope>
    <source>
        <strain evidence="1">CNCM I-4278</strain>
    </source>
</reference>
<dbReference type="AlphaFoldDB" id="A0A9W4XWD9"/>
<organism evidence="1 2">
    <name type="scientific">Periconia digitata</name>
    <dbReference type="NCBI Taxonomy" id="1303443"/>
    <lineage>
        <taxon>Eukaryota</taxon>
        <taxon>Fungi</taxon>
        <taxon>Dikarya</taxon>
        <taxon>Ascomycota</taxon>
        <taxon>Pezizomycotina</taxon>
        <taxon>Dothideomycetes</taxon>
        <taxon>Pleosporomycetidae</taxon>
        <taxon>Pleosporales</taxon>
        <taxon>Massarineae</taxon>
        <taxon>Periconiaceae</taxon>
        <taxon>Periconia</taxon>
    </lineage>
</organism>
<keyword evidence="2" id="KW-1185">Reference proteome</keyword>
<accession>A0A9W4XWD9</accession>
<proteinExistence type="predicted"/>
<name>A0A9W4XWD9_9PLEO</name>
<sequence>MWTSTRTWAHETHLGVKTLYRYRRRGSFTGQEDSVFYYYFHLGFVFSISTIKETSQQKSASHAIKLPHRTFTQHHNVSETCRIQQRVPSGVCIRTASLPKLCWAVHRDALIPAICIREDHYDWKYLAYAGEVVLQS</sequence>
<comment type="caution">
    <text evidence="1">The sequence shown here is derived from an EMBL/GenBank/DDBJ whole genome shotgun (WGS) entry which is preliminary data.</text>
</comment>
<evidence type="ECO:0000313" key="2">
    <source>
        <dbReference type="Proteomes" id="UP001152607"/>
    </source>
</evidence>